<dbReference type="RefSeq" id="WP_378311167.1">
    <property type="nucleotide sequence ID" value="NZ_JBHUKS010000029.1"/>
</dbReference>
<dbReference type="CDD" id="cd20691">
    <property type="entry name" value="CdiI_EC536-like"/>
    <property type="match status" value="1"/>
</dbReference>
<keyword evidence="2" id="KW-1185">Reference proteome</keyword>
<dbReference type="InterPro" id="IPR040547">
    <property type="entry name" value="CdiI"/>
</dbReference>
<name>A0ABW5HIL3_9PSEU</name>
<dbReference type="Proteomes" id="UP001597483">
    <property type="component" value="Unassembled WGS sequence"/>
</dbReference>
<accession>A0ABW5HIL3</accession>
<dbReference type="Pfam" id="PF18616">
    <property type="entry name" value="CdiI_3"/>
    <property type="match status" value="1"/>
</dbReference>
<reference evidence="2" key="1">
    <citation type="journal article" date="2019" name="Int. J. Syst. Evol. Microbiol.">
        <title>The Global Catalogue of Microorganisms (GCM) 10K type strain sequencing project: providing services to taxonomists for standard genome sequencing and annotation.</title>
        <authorList>
            <consortium name="The Broad Institute Genomics Platform"/>
            <consortium name="The Broad Institute Genome Sequencing Center for Infectious Disease"/>
            <person name="Wu L."/>
            <person name="Ma J."/>
        </authorList>
    </citation>
    <scope>NUCLEOTIDE SEQUENCE [LARGE SCALE GENOMIC DNA]</scope>
    <source>
        <strain evidence="2">CGMCC 4.7641</strain>
    </source>
</reference>
<evidence type="ECO:0000313" key="1">
    <source>
        <dbReference type="EMBL" id="MFD2473016.1"/>
    </source>
</evidence>
<gene>
    <name evidence="1" type="ORF">ACFSVL_36850</name>
</gene>
<proteinExistence type="predicted"/>
<organism evidence="1 2">
    <name type="scientific">Amycolatopsis silviterrae</name>
    <dbReference type="NCBI Taxonomy" id="1656914"/>
    <lineage>
        <taxon>Bacteria</taxon>
        <taxon>Bacillati</taxon>
        <taxon>Actinomycetota</taxon>
        <taxon>Actinomycetes</taxon>
        <taxon>Pseudonocardiales</taxon>
        <taxon>Pseudonocardiaceae</taxon>
        <taxon>Amycolatopsis</taxon>
    </lineage>
</organism>
<sequence>MARRADRSALSLQQIENSDWGDPPAGATRLIETVHRLRRKPLAQLTAEDVRLLLGQRVGVQFLVPRALAMLEEDPLCEGDLYPGDLLASTLRVPPAHWRTNHDHLDRIIAAIDTTAEDSDLLRTPIAAFREQLGP</sequence>
<comment type="caution">
    <text evidence="1">The sequence shown here is derived from an EMBL/GenBank/DDBJ whole genome shotgun (WGS) entry which is preliminary data.</text>
</comment>
<evidence type="ECO:0000313" key="2">
    <source>
        <dbReference type="Proteomes" id="UP001597483"/>
    </source>
</evidence>
<dbReference type="EMBL" id="JBHUKS010000029">
    <property type="protein sequence ID" value="MFD2473016.1"/>
    <property type="molecule type" value="Genomic_DNA"/>
</dbReference>
<protein>
    <submittedName>
        <fullName evidence="1">Contact-dependent growth inhibition system immunity protein</fullName>
    </submittedName>
</protein>